<evidence type="ECO:0000256" key="4">
    <source>
        <dbReference type="ARBA" id="ARBA00023186"/>
    </source>
</evidence>
<sequence length="173" mass="18639">MADRLLQVARVAGAFGVRGEIRITTFTEDPLALAAYRVLTREDGSPGLTITTARAVKGAVIARATGIDTRDQAEALRGLKLFIAREALPAPDDDEFYHADLLGLILETPEGELMGKVKTIQDFGAGDLIEVQPPMGASWWLPFTRETVPEVRLAEGKLIAVRPAEIDGDADEG</sequence>
<feature type="domain" description="Ribosome maturation factor RimM PRC barrel" evidence="7">
    <location>
        <begin position="99"/>
        <end position="165"/>
    </location>
</feature>
<dbReference type="Pfam" id="PF01782">
    <property type="entry name" value="RimM"/>
    <property type="match status" value="1"/>
</dbReference>
<comment type="caution">
    <text evidence="8">The sequence shown here is derived from an EMBL/GenBank/DDBJ whole genome shotgun (WGS) entry which is preliminary data.</text>
</comment>
<name>A0A941CYC1_9CAUL</name>
<evidence type="ECO:0000256" key="5">
    <source>
        <dbReference type="HAMAP-Rule" id="MF_00014"/>
    </source>
</evidence>
<protein>
    <recommendedName>
        <fullName evidence="5">Ribosome maturation factor RimM</fullName>
    </recommendedName>
</protein>
<dbReference type="PANTHER" id="PTHR33692">
    <property type="entry name" value="RIBOSOME MATURATION FACTOR RIMM"/>
    <property type="match status" value="1"/>
</dbReference>
<dbReference type="GO" id="GO:0043022">
    <property type="term" value="F:ribosome binding"/>
    <property type="evidence" value="ECO:0007669"/>
    <property type="project" value="InterPro"/>
</dbReference>
<proteinExistence type="inferred from homology"/>
<dbReference type="InterPro" id="IPR056792">
    <property type="entry name" value="PRC_RimM"/>
</dbReference>
<evidence type="ECO:0000256" key="1">
    <source>
        <dbReference type="ARBA" id="ARBA00022490"/>
    </source>
</evidence>
<keyword evidence="1 5" id="KW-0963">Cytoplasm</keyword>
<evidence type="ECO:0000259" key="6">
    <source>
        <dbReference type="Pfam" id="PF01782"/>
    </source>
</evidence>
<evidence type="ECO:0000313" key="8">
    <source>
        <dbReference type="EMBL" id="MBR7618127.1"/>
    </source>
</evidence>
<keyword evidence="2 5" id="KW-0690">Ribosome biogenesis</keyword>
<comment type="similarity">
    <text evidence="5">Belongs to the RimM family.</text>
</comment>
<dbReference type="EMBL" id="JAGSGD010000001">
    <property type="protein sequence ID" value="MBR7618127.1"/>
    <property type="molecule type" value="Genomic_DNA"/>
</dbReference>
<dbReference type="GO" id="GO:0042274">
    <property type="term" value="P:ribosomal small subunit biogenesis"/>
    <property type="evidence" value="ECO:0007669"/>
    <property type="project" value="UniProtKB-UniRule"/>
</dbReference>
<dbReference type="GO" id="GO:0005737">
    <property type="term" value="C:cytoplasm"/>
    <property type="evidence" value="ECO:0007669"/>
    <property type="project" value="UniProtKB-SubCell"/>
</dbReference>
<accession>A0A941CYC1</accession>
<dbReference type="Pfam" id="PF24986">
    <property type="entry name" value="PRC_RimM"/>
    <property type="match status" value="1"/>
</dbReference>
<evidence type="ECO:0000256" key="2">
    <source>
        <dbReference type="ARBA" id="ARBA00022517"/>
    </source>
</evidence>
<dbReference type="HAMAP" id="MF_00014">
    <property type="entry name" value="Ribosome_mat_RimM"/>
    <property type="match status" value="1"/>
</dbReference>
<dbReference type="Gene3D" id="2.30.30.240">
    <property type="entry name" value="PRC-barrel domain"/>
    <property type="match status" value="1"/>
</dbReference>
<dbReference type="PANTHER" id="PTHR33692:SF1">
    <property type="entry name" value="RIBOSOME MATURATION FACTOR RIMM"/>
    <property type="match status" value="1"/>
</dbReference>
<dbReference type="InterPro" id="IPR011033">
    <property type="entry name" value="PRC_barrel-like_sf"/>
</dbReference>
<dbReference type="GO" id="GO:0005840">
    <property type="term" value="C:ribosome"/>
    <property type="evidence" value="ECO:0007669"/>
    <property type="project" value="InterPro"/>
</dbReference>
<dbReference type="Proteomes" id="UP000622580">
    <property type="component" value="Unassembled WGS sequence"/>
</dbReference>
<keyword evidence="3 5" id="KW-0698">rRNA processing</keyword>
<organism evidence="8 9">
    <name type="scientific">Phenylobacterium glaciei</name>
    <dbReference type="NCBI Taxonomy" id="2803784"/>
    <lineage>
        <taxon>Bacteria</taxon>
        <taxon>Pseudomonadati</taxon>
        <taxon>Pseudomonadota</taxon>
        <taxon>Alphaproteobacteria</taxon>
        <taxon>Caulobacterales</taxon>
        <taxon>Caulobacteraceae</taxon>
        <taxon>Phenylobacterium</taxon>
    </lineage>
</organism>
<feature type="domain" description="RimM N-terminal" evidence="6">
    <location>
        <begin position="7"/>
        <end position="86"/>
    </location>
</feature>
<evidence type="ECO:0000259" key="7">
    <source>
        <dbReference type="Pfam" id="PF24986"/>
    </source>
</evidence>
<dbReference type="InterPro" id="IPR002676">
    <property type="entry name" value="RimM_N"/>
</dbReference>
<comment type="subcellular location">
    <subcellularLocation>
        <location evidence="5">Cytoplasm</location>
    </subcellularLocation>
</comment>
<evidence type="ECO:0000256" key="3">
    <source>
        <dbReference type="ARBA" id="ARBA00022552"/>
    </source>
</evidence>
<comment type="subunit">
    <text evidence="5">Binds ribosomal protein uS19.</text>
</comment>
<reference evidence="8" key="1">
    <citation type="submission" date="2021-04" db="EMBL/GenBank/DDBJ databases">
        <title>Draft genome assembly of strain Phenylobacterium sp. 20VBR1 using MiniION and Illumina platforms.</title>
        <authorList>
            <person name="Thomas F.A."/>
            <person name="Krishnan K.P."/>
            <person name="Sinha R.K."/>
        </authorList>
    </citation>
    <scope>NUCLEOTIDE SEQUENCE</scope>
    <source>
        <strain evidence="8">20VBR1</strain>
    </source>
</reference>
<dbReference type="NCBIfam" id="TIGR02273">
    <property type="entry name" value="16S_RimM"/>
    <property type="match status" value="1"/>
</dbReference>
<keyword evidence="9" id="KW-1185">Reference proteome</keyword>
<dbReference type="GO" id="GO:0006364">
    <property type="term" value="P:rRNA processing"/>
    <property type="evidence" value="ECO:0007669"/>
    <property type="project" value="UniProtKB-UniRule"/>
</dbReference>
<dbReference type="RefSeq" id="WP_215337926.1">
    <property type="nucleotide sequence ID" value="NZ_JAGSGD010000001.1"/>
</dbReference>
<dbReference type="Gene3D" id="2.40.30.60">
    <property type="entry name" value="RimM"/>
    <property type="match status" value="1"/>
</dbReference>
<dbReference type="SUPFAM" id="SSF50447">
    <property type="entry name" value="Translation proteins"/>
    <property type="match status" value="1"/>
</dbReference>
<evidence type="ECO:0000313" key="9">
    <source>
        <dbReference type="Proteomes" id="UP000622580"/>
    </source>
</evidence>
<dbReference type="InterPro" id="IPR011961">
    <property type="entry name" value="RimM"/>
</dbReference>
<keyword evidence="4 5" id="KW-0143">Chaperone</keyword>
<dbReference type="AlphaFoldDB" id="A0A941CYC1"/>
<comment type="domain">
    <text evidence="5">The PRC barrel domain binds ribosomal protein uS19.</text>
</comment>
<dbReference type="InterPro" id="IPR009000">
    <property type="entry name" value="Transl_B-barrel_sf"/>
</dbReference>
<dbReference type="SUPFAM" id="SSF50346">
    <property type="entry name" value="PRC-barrel domain"/>
    <property type="match status" value="1"/>
</dbReference>
<comment type="function">
    <text evidence="5">An accessory protein needed during the final step in the assembly of 30S ribosomal subunit, possibly for assembly of the head region. Essential for efficient processing of 16S rRNA. May be needed both before and after RbfA during the maturation of 16S rRNA. It has affinity for free ribosomal 30S subunits but not for 70S ribosomes.</text>
</comment>
<gene>
    <name evidence="5 8" type="primary">rimM</name>
    <name evidence="8" type="ORF">JKL49_01900</name>
</gene>
<dbReference type="InterPro" id="IPR036976">
    <property type="entry name" value="RimM_N_sf"/>
</dbReference>